<keyword evidence="2" id="KW-0812">Transmembrane</keyword>
<feature type="non-terminal residue" evidence="3">
    <location>
        <position position="1"/>
    </location>
</feature>
<dbReference type="EMBL" id="ASPP01006527">
    <property type="protein sequence ID" value="ETO28682.1"/>
    <property type="molecule type" value="Genomic_DNA"/>
</dbReference>
<reference evidence="3 4" key="1">
    <citation type="journal article" date="2013" name="Curr. Biol.">
        <title>The Genome of the Foraminiferan Reticulomyxa filosa.</title>
        <authorList>
            <person name="Glockner G."/>
            <person name="Hulsmann N."/>
            <person name="Schleicher M."/>
            <person name="Noegel A.A."/>
            <person name="Eichinger L."/>
            <person name="Gallinger C."/>
            <person name="Pawlowski J."/>
            <person name="Sierra R."/>
            <person name="Euteneuer U."/>
            <person name="Pillet L."/>
            <person name="Moustafa A."/>
            <person name="Platzer M."/>
            <person name="Groth M."/>
            <person name="Szafranski K."/>
            <person name="Schliwa M."/>
        </authorList>
    </citation>
    <scope>NUCLEOTIDE SEQUENCE [LARGE SCALE GENOMIC DNA]</scope>
</reference>
<accession>X6NTR2</accession>
<proteinExistence type="predicted"/>
<protein>
    <submittedName>
        <fullName evidence="3">Uncharacterized protein</fullName>
    </submittedName>
</protein>
<evidence type="ECO:0000313" key="3">
    <source>
        <dbReference type="EMBL" id="ETO28682.1"/>
    </source>
</evidence>
<evidence type="ECO:0000256" key="2">
    <source>
        <dbReference type="SAM" id="Phobius"/>
    </source>
</evidence>
<feature type="transmembrane region" description="Helical" evidence="2">
    <location>
        <begin position="102"/>
        <end position="121"/>
    </location>
</feature>
<comment type="caution">
    <text evidence="3">The sequence shown here is derived from an EMBL/GenBank/DDBJ whole genome shotgun (WGS) entry which is preliminary data.</text>
</comment>
<keyword evidence="2" id="KW-0472">Membrane</keyword>
<gene>
    <name evidence="3" type="ORF">RFI_08448</name>
</gene>
<evidence type="ECO:0000313" key="4">
    <source>
        <dbReference type="Proteomes" id="UP000023152"/>
    </source>
</evidence>
<organism evidence="3 4">
    <name type="scientific">Reticulomyxa filosa</name>
    <dbReference type="NCBI Taxonomy" id="46433"/>
    <lineage>
        <taxon>Eukaryota</taxon>
        <taxon>Sar</taxon>
        <taxon>Rhizaria</taxon>
        <taxon>Retaria</taxon>
        <taxon>Foraminifera</taxon>
        <taxon>Monothalamids</taxon>
        <taxon>Reticulomyxidae</taxon>
        <taxon>Reticulomyxa</taxon>
    </lineage>
</organism>
<dbReference type="Proteomes" id="UP000023152">
    <property type="component" value="Unassembled WGS sequence"/>
</dbReference>
<name>X6NTR2_RETFI</name>
<dbReference type="AlphaFoldDB" id="X6NTR2"/>
<feature type="region of interest" description="Disordered" evidence="1">
    <location>
        <begin position="383"/>
        <end position="403"/>
    </location>
</feature>
<sequence length="763" mass="89213">LTEIQEKQLCQLHEKIKKEQKKYGQFVEVFYLGQGTPKKRRQYKKTGHKTAEEIVYMSINRDRMQQLSRWLLTRKNQLKRTYPQCNAKDSASVYSYVFAQRLGRIFTATTVAMVISIFLTLPANEMPLPMNIAVHFENAKIYEEWAEKNTQSNNELPHVVHIPSACISQDPMVPFILKHQQTLTPSTKTTKTTTTTTTTKTTMVNASTDTPLINVVLSSSTLSHLCDIDMLGAWKTSFVVPWKILQVTATHNNNNTTGPRHVLLLDKMIPLQKWSPRAANAKYHKWATKAHFVMNALKHTRQQSSTHSNVPLSQFLQQQCDAYNLHSNNNLQYSLWNIMGRFNVLIRHRNHGTDQDGRQCYPGIKLEYLNLWKEIFPSHKKQERQRFLHSESEEKKLQGDNGGHSLSDDSLLYDLDNLEKIPESQRLQWYMSCKLRQGSECQLVLSRIRMNCGDENRLCYTRVIPQSQLEQVLLEDSHEKIFLQKRLELAYHNLCQLFEFCFQTYHQQMSGLQTNHEPNDYYLFSYRCKSDMVLIYRQHDILSQHHITLPFDLHKYVDCCCQIDQNYVDFILPRSIHYDGMQNCHIPDCLPPQIAGFCPLYWNLSKDCKDGHYRTHVILHCWEHALGSCPRCQCTWPHLTEIKLIDDACLMFHIKQLIDYCQDFVKYGTCSSQKNNRCFSLHLDKQELLRRFASIKSRHLPLPELIRRGFELKDKMEQTTQQLNAKYPNKKSAVNFVTGYQKFSKTPLTSDKQTTSQKVKNEE</sequence>
<feature type="compositionally biased region" description="Basic and acidic residues" evidence="1">
    <location>
        <begin position="384"/>
        <end position="398"/>
    </location>
</feature>
<evidence type="ECO:0000256" key="1">
    <source>
        <dbReference type="SAM" id="MobiDB-lite"/>
    </source>
</evidence>
<keyword evidence="2" id="KW-1133">Transmembrane helix</keyword>
<keyword evidence="4" id="KW-1185">Reference proteome</keyword>